<dbReference type="AlphaFoldDB" id="A0AB34FP74"/>
<dbReference type="Pfam" id="PF04950">
    <property type="entry name" value="RIBIOP_C"/>
    <property type="match status" value="1"/>
</dbReference>
<feature type="region of interest" description="Disordered" evidence="5">
    <location>
        <begin position="408"/>
        <end position="457"/>
    </location>
</feature>
<feature type="chain" id="PRO_5044248241" evidence="6">
    <location>
        <begin position="27"/>
        <end position="1212"/>
    </location>
</feature>
<feature type="compositionally biased region" description="Basic and acidic residues" evidence="5">
    <location>
        <begin position="425"/>
        <end position="443"/>
    </location>
</feature>
<dbReference type="InterPro" id="IPR012948">
    <property type="entry name" value="AARP2CN"/>
</dbReference>
<dbReference type="GO" id="GO:0034511">
    <property type="term" value="F:U3 snoRNA binding"/>
    <property type="evidence" value="ECO:0007669"/>
    <property type="project" value="TreeGrafter"/>
</dbReference>
<evidence type="ECO:0000259" key="7">
    <source>
        <dbReference type="PROSITE" id="PS51714"/>
    </source>
</evidence>
<dbReference type="InterPro" id="IPR007034">
    <property type="entry name" value="BMS1_TSR1_C"/>
</dbReference>
<keyword evidence="3" id="KW-0539">Nucleus</keyword>
<dbReference type="InterPro" id="IPR039761">
    <property type="entry name" value="Bms1/Tsr1"/>
</dbReference>
<keyword evidence="9" id="KW-1185">Reference proteome</keyword>
<feature type="region of interest" description="Disordered" evidence="5">
    <location>
        <begin position="797"/>
        <end position="861"/>
    </location>
</feature>
<accession>A0AB34FP74</accession>
<dbReference type="PANTHER" id="PTHR12858">
    <property type="entry name" value="RIBOSOME BIOGENESIS PROTEIN"/>
    <property type="match status" value="1"/>
</dbReference>
<comment type="similarity">
    <text evidence="4">Belongs to the TRAFAC class translation factor GTPase superfamily. Bms1-like GTPase family. TSR1 subfamily.</text>
</comment>
<keyword evidence="6" id="KW-0732">Signal</keyword>
<dbReference type="Pfam" id="PF08142">
    <property type="entry name" value="AARP2CN"/>
    <property type="match status" value="1"/>
</dbReference>
<sequence length="1212" mass="134383">MGTVRLRLLALLVVLLLLLLPQLVHPQPLLVDDVLLPLLAQVLLEGPVLAPGAVADLLGEVRRRRVEVLLRLLLRVGPQVQVADEVGVQRDHVGLQLVQQALDFRLLALLGRLERVDLEGVEVGLAGARDDEGRESLVVAHAEDILKRTPPHPLNTLALATPRHAMQLDAVAVVYVDVLLLGNGKVLVVVQPLDVPNRLAQLHLAAELALAPVHCRDMALSPRQQKLPAIPRVLAHVWAQLVQFKVEPLLRRLDGDAGRDVVLPDLVGALELGLGLEKAAGVLEQDLGILGLNRGVLVLVLKVLQIPPQLLVLDVLGVDLLASSVRLVRLLQPPAPRLLLGRDELHSCLLDRKRAIVAHLGDGLVDGVDLHGGVSCRAAHIQSNLASLPFRFKAGGDSKMPVAVAHSHRPTTKVSHKPFKSKAASKHELRDRAKGKVPNERGQRKTPHQQVMSKFDRRNQAKQARLSKHKEHLKENSVFAGRDGAPRVVAVLPLCADGDAKAAIRELNGSLDIDTPVRDGNFRVTVDRFKQKLQYVPLKRDLTACLDAARAADFVVVVLSADEEVDALGELILRSVESQGLSTLFTVVQHLDKVESAKQKQGVVASLKSFITHFHPEQEKVYSLDNRQECSNLVRSLCSTTPKGIRWRDDRSWMLAEDIKFAYHDSDPTIITGVVRGRGLKADRLVQIGDWGTYQIQKIVAAPLPRQNKKGEEETLDIGTEALLEEPTPDQDDLNELAPDDIVMEADDDEDGAMSTAASTKKGVLLDDHHYFTDEDEEERKIKKRVPKGTSNYQAAWYLDDVSDSGSDMEDIEMDDGKDDDEEIGAEDGIEGYAQPEPTEGAPSEYPQSEMMQELDEDEDAEQLKQYRARKRDEVEDDKEFPDEIELHPNVSARERLARYRGLKSLRTSPWQEDEDRAHEPEDWRRLLQIPDYNASRSKSIREALVGGVEPGTRVHIYVKGIPAAMEKTYDPSAPVTLFSLLRHENKKTAVNYLLNLSSDYTKSVKSKEEIVVQCGPRRMVIKPVFSQSGSTPNDVHKFCRYVHPGQSVIATFMGPVTWGAVPAVFFKRTVPGAVTEDDEEPDIGLKLIGTGTALPPSTSRVVAKRIILTGHPYHIHKKIVTVRYMFFSRDDVEWFKAMPLWTRRGRSGYIKEPLGTHGYFKATFDGRINPQDAVGVSLYKRVWPRESVPVKGPLLEVEAGAAAEGEDVMME</sequence>
<dbReference type="SMART" id="SM01362">
    <property type="entry name" value="DUF663"/>
    <property type="match status" value="1"/>
</dbReference>
<dbReference type="GO" id="GO:0000462">
    <property type="term" value="P:maturation of SSU-rRNA from tricistronic rRNA transcript (SSU-rRNA, 5.8S rRNA, LSU-rRNA)"/>
    <property type="evidence" value="ECO:0007669"/>
    <property type="project" value="TreeGrafter"/>
</dbReference>
<dbReference type="GO" id="GO:0003924">
    <property type="term" value="F:GTPase activity"/>
    <property type="evidence" value="ECO:0007669"/>
    <property type="project" value="TreeGrafter"/>
</dbReference>
<proteinExistence type="inferred from homology"/>
<dbReference type="Pfam" id="PF22298">
    <property type="entry name" value="Tsr1_G-like"/>
    <property type="match status" value="1"/>
</dbReference>
<evidence type="ECO:0000256" key="3">
    <source>
        <dbReference type="ARBA" id="ARBA00023242"/>
    </source>
</evidence>
<dbReference type="SMART" id="SM00785">
    <property type="entry name" value="AARP2CN"/>
    <property type="match status" value="1"/>
</dbReference>
<dbReference type="GO" id="GO:0030688">
    <property type="term" value="C:preribosome, small subunit precursor"/>
    <property type="evidence" value="ECO:0007669"/>
    <property type="project" value="TreeGrafter"/>
</dbReference>
<dbReference type="EMBL" id="JAQHRD010000005">
    <property type="protein sequence ID" value="KAJ6440750.1"/>
    <property type="molecule type" value="Genomic_DNA"/>
</dbReference>
<reference evidence="8" key="1">
    <citation type="submission" date="2023-01" db="EMBL/GenBank/DDBJ databases">
        <title>The growth and conidiation of Purpureocillium lavendulum are regulated by nitrogen source and histone H3K14 acetylation.</title>
        <authorList>
            <person name="Tang P."/>
            <person name="Han J."/>
            <person name="Zhang C."/>
            <person name="Tang P."/>
            <person name="Qi F."/>
            <person name="Zhang K."/>
            <person name="Liang L."/>
        </authorList>
    </citation>
    <scope>NUCLEOTIDE SEQUENCE</scope>
    <source>
        <strain evidence="8">YMF1.00683</strain>
    </source>
</reference>
<gene>
    <name evidence="8" type="primary">TSR1</name>
    <name evidence="8" type="ORF">O9K51_06541</name>
</gene>
<evidence type="ECO:0000256" key="2">
    <source>
        <dbReference type="ARBA" id="ARBA00022517"/>
    </source>
</evidence>
<feature type="domain" description="Bms1-type G" evidence="7">
    <location>
        <begin position="485"/>
        <end position="643"/>
    </location>
</feature>
<comment type="caution">
    <text evidence="8">The sequence shown here is derived from an EMBL/GenBank/DDBJ whole genome shotgun (WGS) entry which is preliminary data.</text>
</comment>
<dbReference type="GO" id="GO:0005730">
    <property type="term" value="C:nucleolus"/>
    <property type="evidence" value="ECO:0007669"/>
    <property type="project" value="UniProtKB-SubCell"/>
</dbReference>
<evidence type="ECO:0000256" key="6">
    <source>
        <dbReference type="SAM" id="SignalP"/>
    </source>
</evidence>
<dbReference type="InterPro" id="IPR030387">
    <property type="entry name" value="G_Bms1/Tsr1_dom"/>
</dbReference>
<feature type="compositionally biased region" description="Acidic residues" evidence="5">
    <location>
        <begin position="801"/>
        <end position="830"/>
    </location>
</feature>
<feature type="signal peptide" evidence="6">
    <location>
        <begin position="1"/>
        <end position="26"/>
    </location>
</feature>
<organism evidence="8 9">
    <name type="scientific">Purpureocillium lavendulum</name>
    <dbReference type="NCBI Taxonomy" id="1247861"/>
    <lineage>
        <taxon>Eukaryota</taxon>
        <taxon>Fungi</taxon>
        <taxon>Dikarya</taxon>
        <taxon>Ascomycota</taxon>
        <taxon>Pezizomycotina</taxon>
        <taxon>Sordariomycetes</taxon>
        <taxon>Hypocreomycetidae</taxon>
        <taxon>Hypocreales</taxon>
        <taxon>Ophiocordycipitaceae</taxon>
        <taxon>Purpureocillium</taxon>
    </lineage>
</organism>
<dbReference type="PROSITE" id="PS51714">
    <property type="entry name" value="G_BMS1"/>
    <property type="match status" value="1"/>
</dbReference>
<evidence type="ECO:0000256" key="1">
    <source>
        <dbReference type="ARBA" id="ARBA00004604"/>
    </source>
</evidence>
<dbReference type="GO" id="GO:0005525">
    <property type="term" value="F:GTP binding"/>
    <property type="evidence" value="ECO:0007669"/>
    <property type="project" value="TreeGrafter"/>
</dbReference>
<evidence type="ECO:0000313" key="8">
    <source>
        <dbReference type="EMBL" id="KAJ6440750.1"/>
    </source>
</evidence>
<evidence type="ECO:0000256" key="5">
    <source>
        <dbReference type="SAM" id="MobiDB-lite"/>
    </source>
</evidence>
<keyword evidence="2" id="KW-0690">Ribosome biogenesis</keyword>
<protein>
    <submittedName>
        <fullName evidence="8">Lipase</fullName>
    </submittedName>
</protein>
<evidence type="ECO:0000256" key="4">
    <source>
        <dbReference type="ARBA" id="ARBA00038288"/>
    </source>
</evidence>
<dbReference type="GO" id="GO:0000479">
    <property type="term" value="P:endonucleolytic cleavage of tricistronic rRNA transcript (SSU-rRNA, 5.8S rRNA, LSU-rRNA)"/>
    <property type="evidence" value="ECO:0007669"/>
    <property type="project" value="TreeGrafter"/>
</dbReference>
<feature type="compositionally biased region" description="Basic residues" evidence="5">
    <location>
        <begin position="408"/>
        <end position="424"/>
    </location>
</feature>
<dbReference type="Proteomes" id="UP001163105">
    <property type="component" value="Unassembled WGS sequence"/>
</dbReference>
<comment type="subcellular location">
    <subcellularLocation>
        <location evidence="1">Nucleus</location>
        <location evidence="1">Nucleolus</location>
    </subcellularLocation>
</comment>
<dbReference type="PANTHER" id="PTHR12858:SF1">
    <property type="entry name" value="PRE-RRNA-PROCESSING PROTEIN TSR1 HOMOLOG"/>
    <property type="match status" value="1"/>
</dbReference>
<evidence type="ECO:0000313" key="9">
    <source>
        <dbReference type="Proteomes" id="UP001163105"/>
    </source>
</evidence>
<name>A0AB34FP74_9HYPO</name>